<dbReference type="Proteomes" id="UP001210380">
    <property type="component" value="Unassembled WGS sequence"/>
</dbReference>
<evidence type="ECO:0000313" key="2">
    <source>
        <dbReference type="Proteomes" id="UP001210380"/>
    </source>
</evidence>
<keyword evidence="2" id="KW-1185">Reference proteome</keyword>
<comment type="caution">
    <text evidence="1">The sequence shown here is derived from an EMBL/GenBank/DDBJ whole genome shotgun (WGS) entry which is preliminary data.</text>
</comment>
<sequence length="95" mass="10520">LATWLPAALPAVTWTGWFTTVRWLRPASPALNRERVHADELLPGDPIRIYGPIGPVGIVEQVTPTTDEKVLVRFVGGTQRTLPTDTRCRIVHLLA</sequence>
<accession>A0ABT4VBE4</accession>
<organism evidence="1 2">
    <name type="scientific">Saccharopolyspora oryzae</name>
    <dbReference type="NCBI Taxonomy" id="2997343"/>
    <lineage>
        <taxon>Bacteria</taxon>
        <taxon>Bacillati</taxon>
        <taxon>Actinomycetota</taxon>
        <taxon>Actinomycetes</taxon>
        <taxon>Pseudonocardiales</taxon>
        <taxon>Pseudonocardiaceae</taxon>
        <taxon>Saccharopolyspora</taxon>
    </lineage>
</organism>
<proteinExistence type="predicted"/>
<name>A0ABT4VBE4_9PSEU</name>
<feature type="non-terminal residue" evidence="1">
    <location>
        <position position="1"/>
    </location>
</feature>
<dbReference type="EMBL" id="JAQGLA010000152">
    <property type="protein sequence ID" value="MDA3631158.1"/>
    <property type="molecule type" value="Genomic_DNA"/>
</dbReference>
<gene>
    <name evidence="1" type="ORF">OU415_37430</name>
</gene>
<evidence type="ECO:0008006" key="3">
    <source>
        <dbReference type="Google" id="ProtNLM"/>
    </source>
</evidence>
<reference evidence="1 2" key="1">
    <citation type="submission" date="2022-11" db="EMBL/GenBank/DDBJ databases">
        <title>Draft genome sequence of Saccharopolyspora sp. WRP15-2 isolated from rhizosphere soils of wild rice in Thailand.</title>
        <authorList>
            <person name="Duangmal K."/>
            <person name="Kammanee S."/>
            <person name="Muangham S."/>
        </authorList>
    </citation>
    <scope>NUCLEOTIDE SEQUENCE [LARGE SCALE GENOMIC DNA]</scope>
    <source>
        <strain evidence="1 2">WRP15-2</strain>
    </source>
</reference>
<protein>
    <recommendedName>
        <fullName evidence="3">KOW domain-containing protein</fullName>
    </recommendedName>
</protein>
<evidence type="ECO:0000313" key="1">
    <source>
        <dbReference type="EMBL" id="MDA3631158.1"/>
    </source>
</evidence>